<name>A0A168R9K6_ABSGL</name>
<evidence type="ECO:0000259" key="2">
    <source>
        <dbReference type="Pfam" id="PF10419"/>
    </source>
</evidence>
<dbReference type="Gene3D" id="2.60.40.4370">
    <property type="match status" value="1"/>
</dbReference>
<dbReference type="OMA" id="YFCSTEN"/>
<feature type="domain" description="Transcription factor TFIIIC triple barrel" evidence="2">
    <location>
        <begin position="12"/>
        <end position="129"/>
    </location>
</feature>
<evidence type="ECO:0000313" key="4">
    <source>
        <dbReference type="Proteomes" id="UP000078561"/>
    </source>
</evidence>
<evidence type="ECO:0000313" key="3">
    <source>
        <dbReference type="EMBL" id="SAM06342.1"/>
    </source>
</evidence>
<organism evidence="3">
    <name type="scientific">Absidia glauca</name>
    <name type="common">Pin mould</name>
    <dbReference type="NCBI Taxonomy" id="4829"/>
    <lineage>
        <taxon>Eukaryota</taxon>
        <taxon>Fungi</taxon>
        <taxon>Fungi incertae sedis</taxon>
        <taxon>Mucoromycota</taxon>
        <taxon>Mucoromycotina</taxon>
        <taxon>Mucoromycetes</taxon>
        <taxon>Mucorales</taxon>
        <taxon>Cunninghamellaceae</taxon>
        <taxon>Absidia</taxon>
    </lineage>
</organism>
<dbReference type="InterPro" id="IPR019481">
    <property type="entry name" value="TFIIIC_triple_barrel"/>
</dbReference>
<reference evidence="3" key="1">
    <citation type="submission" date="2016-04" db="EMBL/GenBank/DDBJ databases">
        <authorList>
            <person name="Evans L.H."/>
            <person name="Alamgir A."/>
            <person name="Owens N."/>
            <person name="Weber N.D."/>
            <person name="Virtaneva K."/>
            <person name="Barbian K."/>
            <person name="Babar A."/>
            <person name="Rosenke K."/>
        </authorList>
    </citation>
    <scope>NUCLEOTIDE SEQUENCE [LARGE SCALE GENOMIC DNA]</scope>
    <source>
        <strain evidence="3">CBS 101.48</strain>
    </source>
</reference>
<accession>A0A168R9K6</accession>
<dbReference type="Pfam" id="PF10419">
    <property type="entry name" value="TFIIIC_sub6"/>
    <property type="match status" value="1"/>
</dbReference>
<protein>
    <recommendedName>
        <fullName evidence="2">Transcription factor TFIIIC triple barrel domain-containing protein</fullName>
    </recommendedName>
</protein>
<sequence length="162" mass="18342">MTSPANEDDYIEETSYVIMDLTAYRSEETIRSLAHESNGLAISDMTDSQVFAQLGPEIYRGDYDDPVGSYLLFEIEEKKTEPSSLLPMLSSMQQHYDNDNDGLRQQQAKWQAKYQYQVDKVIKMKQVQLGPKTEAVESDNEAPVEEQTHFAPGTSMASFLQG</sequence>
<dbReference type="Proteomes" id="UP000078561">
    <property type="component" value="Unassembled WGS sequence"/>
</dbReference>
<evidence type="ECO:0000256" key="1">
    <source>
        <dbReference type="SAM" id="MobiDB-lite"/>
    </source>
</evidence>
<dbReference type="EMBL" id="LT554584">
    <property type="protein sequence ID" value="SAM06342.1"/>
    <property type="molecule type" value="Genomic_DNA"/>
</dbReference>
<dbReference type="STRING" id="4829.A0A168R9K6"/>
<dbReference type="AlphaFoldDB" id="A0A168R9K6"/>
<dbReference type="InParanoid" id="A0A168R9K6"/>
<feature type="region of interest" description="Disordered" evidence="1">
    <location>
        <begin position="132"/>
        <end position="162"/>
    </location>
</feature>
<proteinExistence type="predicted"/>
<keyword evidence="4" id="KW-1185">Reference proteome</keyword>
<dbReference type="OrthoDB" id="1877767at2759"/>
<gene>
    <name evidence="3" type="primary">ABSGL_12230.1 scaffold 12718</name>
</gene>